<dbReference type="AlphaFoldDB" id="A0A4Y7SCT8"/>
<sequence>MRDSDNLTKVDGQRVHMRGIKKIRGSSEMERERNENDQRNRDRDLGQRKKVHTMHTSNSRPRAQKKKAKPETQLQALYRLVELPPLLDPGTAYNPRSPSASSSPPSPGPPANDPGHSSASGVGTYTDSPKSSSTPSTGSSGSPTSHPSPRTPGFDEPLRLRIHRVIMRVGVRVLVGRGTRNAPAGLVRKVPRRDFLPRGGDHRRVQSRYVPVLQRTYPSPGHLAPGARSLSQPLLPMPPPFLPIAQARSPSPRVGRPRPTRDSAKLIPFC</sequence>
<feature type="region of interest" description="Disordered" evidence="1">
    <location>
        <begin position="245"/>
        <end position="270"/>
    </location>
</feature>
<evidence type="ECO:0000313" key="3">
    <source>
        <dbReference type="Proteomes" id="UP000298030"/>
    </source>
</evidence>
<feature type="region of interest" description="Disordered" evidence="1">
    <location>
        <begin position="1"/>
        <end position="75"/>
    </location>
</feature>
<feature type="compositionally biased region" description="Basic and acidic residues" evidence="1">
    <location>
        <begin position="25"/>
        <end position="47"/>
    </location>
</feature>
<evidence type="ECO:0000313" key="2">
    <source>
        <dbReference type="EMBL" id="TEB19280.1"/>
    </source>
</evidence>
<feature type="compositionally biased region" description="Basic and acidic residues" evidence="1">
    <location>
        <begin position="1"/>
        <end position="14"/>
    </location>
</feature>
<feature type="compositionally biased region" description="Basic residues" evidence="1">
    <location>
        <begin position="15"/>
        <end position="24"/>
    </location>
</feature>
<proteinExistence type="predicted"/>
<keyword evidence="3" id="KW-1185">Reference proteome</keyword>
<feature type="compositionally biased region" description="Low complexity" evidence="1">
    <location>
        <begin position="124"/>
        <end position="152"/>
    </location>
</feature>
<protein>
    <submittedName>
        <fullName evidence="2">Uncharacterized protein</fullName>
    </submittedName>
</protein>
<dbReference type="EMBL" id="QPFP01000200">
    <property type="protein sequence ID" value="TEB19280.1"/>
    <property type="molecule type" value="Genomic_DNA"/>
</dbReference>
<feature type="region of interest" description="Disordered" evidence="1">
    <location>
        <begin position="87"/>
        <end position="156"/>
    </location>
</feature>
<name>A0A4Y7SCT8_COPMI</name>
<dbReference type="Proteomes" id="UP000298030">
    <property type="component" value="Unassembled WGS sequence"/>
</dbReference>
<evidence type="ECO:0000256" key="1">
    <source>
        <dbReference type="SAM" id="MobiDB-lite"/>
    </source>
</evidence>
<accession>A0A4Y7SCT8</accession>
<comment type="caution">
    <text evidence="2">The sequence shown here is derived from an EMBL/GenBank/DDBJ whole genome shotgun (WGS) entry which is preliminary data.</text>
</comment>
<reference evidence="2 3" key="1">
    <citation type="journal article" date="2019" name="Nat. Ecol. Evol.">
        <title>Megaphylogeny resolves global patterns of mushroom evolution.</title>
        <authorList>
            <person name="Varga T."/>
            <person name="Krizsan K."/>
            <person name="Foldi C."/>
            <person name="Dima B."/>
            <person name="Sanchez-Garcia M."/>
            <person name="Sanchez-Ramirez S."/>
            <person name="Szollosi G.J."/>
            <person name="Szarkandi J.G."/>
            <person name="Papp V."/>
            <person name="Albert L."/>
            <person name="Andreopoulos W."/>
            <person name="Angelini C."/>
            <person name="Antonin V."/>
            <person name="Barry K.W."/>
            <person name="Bougher N.L."/>
            <person name="Buchanan P."/>
            <person name="Buyck B."/>
            <person name="Bense V."/>
            <person name="Catcheside P."/>
            <person name="Chovatia M."/>
            <person name="Cooper J."/>
            <person name="Damon W."/>
            <person name="Desjardin D."/>
            <person name="Finy P."/>
            <person name="Geml J."/>
            <person name="Haridas S."/>
            <person name="Hughes K."/>
            <person name="Justo A."/>
            <person name="Karasinski D."/>
            <person name="Kautmanova I."/>
            <person name="Kiss B."/>
            <person name="Kocsube S."/>
            <person name="Kotiranta H."/>
            <person name="LaButti K.M."/>
            <person name="Lechner B.E."/>
            <person name="Liimatainen K."/>
            <person name="Lipzen A."/>
            <person name="Lukacs Z."/>
            <person name="Mihaltcheva S."/>
            <person name="Morgado L.N."/>
            <person name="Niskanen T."/>
            <person name="Noordeloos M.E."/>
            <person name="Ohm R.A."/>
            <person name="Ortiz-Santana B."/>
            <person name="Ovrebo C."/>
            <person name="Racz N."/>
            <person name="Riley R."/>
            <person name="Savchenko A."/>
            <person name="Shiryaev A."/>
            <person name="Soop K."/>
            <person name="Spirin V."/>
            <person name="Szebenyi C."/>
            <person name="Tomsovsky M."/>
            <person name="Tulloss R.E."/>
            <person name="Uehling J."/>
            <person name="Grigoriev I.V."/>
            <person name="Vagvolgyi C."/>
            <person name="Papp T."/>
            <person name="Martin F.M."/>
            <person name="Miettinen O."/>
            <person name="Hibbett D.S."/>
            <person name="Nagy L.G."/>
        </authorList>
    </citation>
    <scope>NUCLEOTIDE SEQUENCE [LARGE SCALE GENOMIC DNA]</scope>
    <source>
        <strain evidence="2 3">FP101781</strain>
    </source>
</reference>
<gene>
    <name evidence="2" type="ORF">FA13DRAFT_484176</name>
</gene>
<organism evidence="2 3">
    <name type="scientific">Coprinellus micaceus</name>
    <name type="common">Glistening ink-cap mushroom</name>
    <name type="synonym">Coprinus micaceus</name>
    <dbReference type="NCBI Taxonomy" id="71717"/>
    <lineage>
        <taxon>Eukaryota</taxon>
        <taxon>Fungi</taxon>
        <taxon>Dikarya</taxon>
        <taxon>Basidiomycota</taxon>
        <taxon>Agaricomycotina</taxon>
        <taxon>Agaricomycetes</taxon>
        <taxon>Agaricomycetidae</taxon>
        <taxon>Agaricales</taxon>
        <taxon>Agaricineae</taxon>
        <taxon>Psathyrellaceae</taxon>
        <taxon>Coprinellus</taxon>
    </lineage>
</organism>